<accession>A0A1I6U2M2</accession>
<dbReference type="InterPro" id="IPR041881">
    <property type="entry name" value="PqqD_sf"/>
</dbReference>
<sequence length="287" mass="32765">MIKVVPVLPSGVHIHEDGLYDEHLDAVIPVNDVGKKMIEEVDGQRDMGTIVTRLDQTFSVGEERLSIDTGQLFNHLNQHYVLNYTYHGKNRGISLLLSFFMQYRKGYHERFNLSSNHFFTLLRQMMGITLRKLFIFWALFMVMDSLAYGFIPNPFFYQLAYYFTLLYGGLIVSSALHETIHVYIYRRMVPDRSGFVAADLLSIRLVRPTISPYPFKLIWVTFLGPAIPGTMGLLGILLLQMTTLHPTLTDSLMVISSAFALHLMYLLPFMGDGKSVVKQILVNRMGG</sequence>
<feature type="transmembrane region" description="Helical" evidence="1">
    <location>
        <begin position="133"/>
        <end position="151"/>
    </location>
</feature>
<name>A0A1I6U2M2_9BACL</name>
<dbReference type="EMBL" id="FPAA01000013">
    <property type="protein sequence ID" value="SFS95665.1"/>
    <property type="molecule type" value="Genomic_DNA"/>
</dbReference>
<keyword evidence="1" id="KW-0812">Transmembrane</keyword>
<proteinExistence type="predicted"/>
<gene>
    <name evidence="2" type="ORF">SAMN05444972_11316</name>
</gene>
<dbReference type="OrthoDB" id="2805382at2"/>
<organism evidence="2 3">
    <name type="scientific">Marininema halotolerans</name>
    <dbReference type="NCBI Taxonomy" id="1155944"/>
    <lineage>
        <taxon>Bacteria</taxon>
        <taxon>Bacillati</taxon>
        <taxon>Bacillota</taxon>
        <taxon>Bacilli</taxon>
        <taxon>Bacillales</taxon>
        <taxon>Thermoactinomycetaceae</taxon>
        <taxon>Marininema</taxon>
    </lineage>
</organism>
<evidence type="ECO:0000256" key="1">
    <source>
        <dbReference type="SAM" id="Phobius"/>
    </source>
</evidence>
<evidence type="ECO:0000313" key="3">
    <source>
        <dbReference type="Proteomes" id="UP000198660"/>
    </source>
</evidence>
<dbReference type="Gene3D" id="1.10.10.1150">
    <property type="entry name" value="Coenzyme PQQ synthesis protein D (PqqD)"/>
    <property type="match status" value="1"/>
</dbReference>
<protein>
    <submittedName>
        <fullName evidence="2">Uncharacterized protein</fullName>
    </submittedName>
</protein>
<feature type="transmembrane region" description="Helical" evidence="1">
    <location>
        <begin position="217"/>
        <end position="239"/>
    </location>
</feature>
<dbReference type="AlphaFoldDB" id="A0A1I6U2M2"/>
<dbReference type="Proteomes" id="UP000198660">
    <property type="component" value="Unassembled WGS sequence"/>
</dbReference>
<reference evidence="3" key="1">
    <citation type="submission" date="2016-10" db="EMBL/GenBank/DDBJ databases">
        <authorList>
            <person name="Varghese N."/>
            <person name="Submissions S."/>
        </authorList>
    </citation>
    <scope>NUCLEOTIDE SEQUENCE [LARGE SCALE GENOMIC DNA]</scope>
    <source>
        <strain evidence="3">DSM 45789</strain>
    </source>
</reference>
<keyword evidence="1" id="KW-0472">Membrane</keyword>
<keyword evidence="1" id="KW-1133">Transmembrane helix</keyword>
<keyword evidence="3" id="KW-1185">Reference proteome</keyword>
<feature type="transmembrane region" description="Helical" evidence="1">
    <location>
        <begin position="251"/>
        <end position="270"/>
    </location>
</feature>
<feature type="transmembrane region" description="Helical" evidence="1">
    <location>
        <begin position="163"/>
        <end position="185"/>
    </location>
</feature>
<dbReference type="RefSeq" id="WP_091838801.1">
    <property type="nucleotide sequence ID" value="NZ_FPAA01000013.1"/>
</dbReference>
<evidence type="ECO:0000313" key="2">
    <source>
        <dbReference type="EMBL" id="SFS95665.1"/>
    </source>
</evidence>